<dbReference type="Proteomes" id="UP001066276">
    <property type="component" value="Chromosome 1_1"/>
</dbReference>
<reference evidence="2" key="1">
    <citation type="journal article" date="2022" name="bioRxiv">
        <title>Sequencing and chromosome-scale assembly of the giantPleurodeles waltlgenome.</title>
        <authorList>
            <person name="Brown T."/>
            <person name="Elewa A."/>
            <person name="Iarovenko S."/>
            <person name="Subramanian E."/>
            <person name="Araus A.J."/>
            <person name="Petzold A."/>
            <person name="Susuki M."/>
            <person name="Suzuki K.-i.T."/>
            <person name="Hayashi T."/>
            <person name="Toyoda A."/>
            <person name="Oliveira C."/>
            <person name="Osipova E."/>
            <person name="Leigh N.D."/>
            <person name="Simon A."/>
            <person name="Yun M.H."/>
        </authorList>
    </citation>
    <scope>NUCLEOTIDE SEQUENCE</scope>
    <source>
        <strain evidence="2">20211129_DDA</strain>
        <tissue evidence="2">Liver</tissue>
    </source>
</reference>
<name>A0AAV7X1B9_PLEWA</name>
<evidence type="ECO:0000313" key="2">
    <source>
        <dbReference type="EMBL" id="KAJ1218951.1"/>
    </source>
</evidence>
<dbReference type="AlphaFoldDB" id="A0AAV7X1B9"/>
<proteinExistence type="predicted"/>
<feature type="compositionally biased region" description="Basic and acidic residues" evidence="1">
    <location>
        <begin position="102"/>
        <end position="114"/>
    </location>
</feature>
<keyword evidence="3" id="KW-1185">Reference proteome</keyword>
<evidence type="ECO:0000256" key="1">
    <source>
        <dbReference type="SAM" id="MobiDB-lite"/>
    </source>
</evidence>
<dbReference type="EMBL" id="JANPWB010000001">
    <property type="protein sequence ID" value="KAJ1218951.1"/>
    <property type="molecule type" value="Genomic_DNA"/>
</dbReference>
<comment type="caution">
    <text evidence="2">The sequence shown here is derived from an EMBL/GenBank/DDBJ whole genome shotgun (WGS) entry which is preliminary data.</text>
</comment>
<feature type="region of interest" description="Disordered" evidence="1">
    <location>
        <begin position="1"/>
        <end position="56"/>
    </location>
</feature>
<evidence type="ECO:0000313" key="3">
    <source>
        <dbReference type="Proteomes" id="UP001066276"/>
    </source>
</evidence>
<feature type="compositionally biased region" description="Polar residues" evidence="1">
    <location>
        <begin position="1"/>
        <end position="24"/>
    </location>
</feature>
<feature type="region of interest" description="Disordered" evidence="1">
    <location>
        <begin position="83"/>
        <end position="135"/>
    </location>
</feature>
<accession>A0AAV7X1B9</accession>
<organism evidence="2 3">
    <name type="scientific">Pleurodeles waltl</name>
    <name type="common">Iberian ribbed newt</name>
    <dbReference type="NCBI Taxonomy" id="8319"/>
    <lineage>
        <taxon>Eukaryota</taxon>
        <taxon>Metazoa</taxon>
        <taxon>Chordata</taxon>
        <taxon>Craniata</taxon>
        <taxon>Vertebrata</taxon>
        <taxon>Euteleostomi</taxon>
        <taxon>Amphibia</taxon>
        <taxon>Batrachia</taxon>
        <taxon>Caudata</taxon>
        <taxon>Salamandroidea</taxon>
        <taxon>Salamandridae</taxon>
        <taxon>Pleurodelinae</taxon>
        <taxon>Pleurodeles</taxon>
    </lineage>
</organism>
<sequence>MQFSRSALAHNNHTEISGGDQSAVLNGPALAVEQEGHSAAGGEAGGSGLRGLSPPLHAVASLGLGSAHDMSSNTVGEAQREVITPPSHHCIQTGRVGAAGGKVERPSPREDKHPGSGCIERCQRGRGSWTESTVR</sequence>
<gene>
    <name evidence="2" type="ORF">NDU88_006522</name>
</gene>
<protein>
    <submittedName>
        <fullName evidence="2">Uncharacterized protein</fullName>
    </submittedName>
</protein>